<dbReference type="InterPro" id="IPR004300">
    <property type="entry name" value="Glyco_hydro_57_N"/>
</dbReference>
<dbReference type="PANTHER" id="PTHR36306">
    <property type="entry name" value="ALPHA-AMYLASE-RELATED-RELATED"/>
    <property type="match status" value="1"/>
</dbReference>
<dbReference type="Gene3D" id="3.20.110.20">
    <property type="match status" value="1"/>
</dbReference>
<dbReference type="Pfam" id="PF03065">
    <property type="entry name" value="Glyco_hydro_57"/>
    <property type="match status" value="1"/>
</dbReference>
<evidence type="ECO:0000259" key="3">
    <source>
        <dbReference type="Pfam" id="PF03065"/>
    </source>
</evidence>
<dbReference type="SUPFAM" id="SSF88713">
    <property type="entry name" value="Glycoside hydrolase/deacetylase"/>
    <property type="match status" value="1"/>
</dbReference>
<evidence type="ECO:0000313" key="4">
    <source>
        <dbReference type="EMBL" id="OGC49492.1"/>
    </source>
</evidence>
<keyword evidence="2" id="KW-0119">Carbohydrate metabolism</keyword>
<dbReference type="STRING" id="1802610.A2W32_00640"/>
<dbReference type="GO" id="GO:0005975">
    <property type="term" value="P:carbohydrate metabolic process"/>
    <property type="evidence" value="ECO:0007669"/>
    <property type="project" value="InterPro"/>
</dbReference>
<dbReference type="InterPro" id="IPR052046">
    <property type="entry name" value="GH57_Enzymes"/>
</dbReference>
<dbReference type="AlphaFoldDB" id="A0A1F4UX46"/>
<protein>
    <recommendedName>
        <fullName evidence="3">Glycoside hydrolase family 57 N-terminal domain-containing protein</fullName>
    </recommendedName>
</protein>
<gene>
    <name evidence="4" type="ORF">A2W32_00640</name>
</gene>
<evidence type="ECO:0000256" key="2">
    <source>
        <dbReference type="ARBA" id="ARBA00023277"/>
    </source>
</evidence>
<sequence length="420" mass="48475">MAVAILLHLYQPITQTEQSFREIYNACYLPLLRLIKNKRNSKFTLNVPLSLIQQMQRYGYKSWIDDLKELKESEKIELTGSAAYHPILTKIPAEVAQDEIILNEYGIGYYLGRHSGFEGEAGILIKNLNGFFPPELGLNSNLVKLIDSLGYEWVIADETCGHKRGVYSLKGSKLKLVVRNRDLSNAIAFKRSINVKDLLYFTNASYHEGKDLDHVVVVDGETFGHHYKEGIYILDTFLEELLSREIEVISVSEFVESSEQRESVEIKESSWGASDFEANSGILYPMWNHPENEVHKLQWDLVGLALDNYKNVNKPFSDGNETLPIWDFSYLSKIQDESERKFLKQKILLLMAIHSDQFWWISNKVLPTGEVLFSKNMIENSLSLWHKYADTLGDPRIHDQIIELSAKIREIMLKYENKLF</sequence>
<dbReference type="InterPro" id="IPR011330">
    <property type="entry name" value="Glyco_hydro/deAcase_b/a-brl"/>
</dbReference>
<comment type="similarity">
    <text evidence="1">Belongs to the glycosyl hydrolase 57 family.</text>
</comment>
<comment type="caution">
    <text evidence="4">The sequence shown here is derived from an EMBL/GenBank/DDBJ whole genome shotgun (WGS) entry which is preliminary data.</text>
</comment>
<accession>A0A1F4UX46</accession>
<evidence type="ECO:0000256" key="1">
    <source>
        <dbReference type="ARBA" id="ARBA00006821"/>
    </source>
</evidence>
<proteinExistence type="inferred from homology"/>
<dbReference type="GO" id="GO:0003824">
    <property type="term" value="F:catalytic activity"/>
    <property type="evidence" value="ECO:0007669"/>
    <property type="project" value="InterPro"/>
</dbReference>
<organism evidence="4 5">
    <name type="scientific">candidate division WWE3 bacterium RBG_16_37_10</name>
    <dbReference type="NCBI Taxonomy" id="1802610"/>
    <lineage>
        <taxon>Bacteria</taxon>
        <taxon>Katanobacteria</taxon>
    </lineage>
</organism>
<dbReference type="PANTHER" id="PTHR36306:SF1">
    <property type="entry name" value="ALPHA-AMYLASE-RELATED"/>
    <property type="match status" value="1"/>
</dbReference>
<reference evidence="4 5" key="1">
    <citation type="journal article" date="2016" name="Nat. Commun.">
        <title>Thousands of microbial genomes shed light on interconnected biogeochemical processes in an aquifer system.</title>
        <authorList>
            <person name="Anantharaman K."/>
            <person name="Brown C.T."/>
            <person name="Hug L.A."/>
            <person name="Sharon I."/>
            <person name="Castelle C.J."/>
            <person name="Probst A.J."/>
            <person name="Thomas B.C."/>
            <person name="Singh A."/>
            <person name="Wilkins M.J."/>
            <person name="Karaoz U."/>
            <person name="Brodie E.L."/>
            <person name="Williams K.H."/>
            <person name="Hubbard S.S."/>
            <person name="Banfield J.F."/>
        </authorList>
    </citation>
    <scope>NUCLEOTIDE SEQUENCE [LARGE SCALE GENOMIC DNA]</scope>
</reference>
<name>A0A1F4UX46_UNCKA</name>
<evidence type="ECO:0000313" key="5">
    <source>
        <dbReference type="Proteomes" id="UP000177371"/>
    </source>
</evidence>
<dbReference type="Proteomes" id="UP000177371">
    <property type="component" value="Unassembled WGS sequence"/>
</dbReference>
<dbReference type="EMBL" id="MEUT01000050">
    <property type="protein sequence ID" value="OGC49492.1"/>
    <property type="molecule type" value="Genomic_DNA"/>
</dbReference>
<feature type="domain" description="Glycoside hydrolase family 57 N-terminal" evidence="3">
    <location>
        <begin position="10"/>
        <end position="265"/>
    </location>
</feature>